<feature type="compositionally biased region" description="Basic and acidic residues" evidence="9">
    <location>
        <begin position="100"/>
        <end position="115"/>
    </location>
</feature>
<dbReference type="Proteomes" id="UP000799766">
    <property type="component" value="Unassembled WGS sequence"/>
</dbReference>
<keyword evidence="4" id="KW-0256">Endoplasmic reticulum</keyword>
<feature type="compositionally biased region" description="Polar residues" evidence="9">
    <location>
        <begin position="433"/>
        <end position="454"/>
    </location>
</feature>
<keyword evidence="8" id="KW-0472">Membrane</keyword>
<evidence type="ECO:0000256" key="8">
    <source>
        <dbReference type="ARBA" id="ARBA00023136"/>
    </source>
</evidence>
<evidence type="ECO:0000259" key="10">
    <source>
        <dbReference type="PROSITE" id="PS51847"/>
    </source>
</evidence>
<gene>
    <name evidence="11" type="ORF">BDY21DRAFT_146756</name>
</gene>
<keyword evidence="5" id="KW-1133">Transmembrane helix</keyword>
<feature type="domain" description="SMP-LTD" evidence="10">
    <location>
        <begin position="146"/>
        <end position="337"/>
    </location>
</feature>
<evidence type="ECO:0000256" key="7">
    <source>
        <dbReference type="ARBA" id="ARBA00023121"/>
    </source>
</evidence>
<keyword evidence="12" id="KW-1185">Reference proteome</keyword>
<keyword evidence="2" id="KW-0813">Transport</keyword>
<keyword evidence="7" id="KW-0446">Lipid-binding</keyword>
<dbReference type="InterPro" id="IPR031468">
    <property type="entry name" value="SMP_LBD"/>
</dbReference>
<proteinExistence type="predicted"/>
<dbReference type="PANTHER" id="PTHR13466:SF19">
    <property type="entry name" value="NUCLEUS-VACUOLE JUNCTION PROTEIN 2"/>
    <property type="match status" value="1"/>
</dbReference>
<evidence type="ECO:0000313" key="12">
    <source>
        <dbReference type="Proteomes" id="UP000799766"/>
    </source>
</evidence>
<dbReference type="GO" id="GO:1990456">
    <property type="term" value="P:mitochondrion-endoplasmic reticulum membrane tethering"/>
    <property type="evidence" value="ECO:0007669"/>
    <property type="project" value="TreeGrafter"/>
</dbReference>
<dbReference type="Pfam" id="PF26547">
    <property type="entry name" value="PDZD8_N"/>
    <property type="match status" value="1"/>
</dbReference>
<dbReference type="GO" id="GO:0015914">
    <property type="term" value="P:phospholipid transport"/>
    <property type="evidence" value="ECO:0007669"/>
    <property type="project" value="TreeGrafter"/>
</dbReference>
<dbReference type="EMBL" id="MU001700">
    <property type="protein sequence ID" value="KAF2453104.1"/>
    <property type="molecule type" value="Genomic_DNA"/>
</dbReference>
<evidence type="ECO:0000256" key="9">
    <source>
        <dbReference type="SAM" id="MobiDB-lite"/>
    </source>
</evidence>
<evidence type="ECO:0000256" key="4">
    <source>
        <dbReference type="ARBA" id="ARBA00022824"/>
    </source>
</evidence>
<feature type="region of interest" description="Disordered" evidence="9">
    <location>
        <begin position="352"/>
        <end position="594"/>
    </location>
</feature>
<evidence type="ECO:0000313" key="11">
    <source>
        <dbReference type="EMBL" id="KAF2453104.1"/>
    </source>
</evidence>
<dbReference type="GO" id="GO:0008289">
    <property type="term" value="F:lipid binding"/>
    <property type="evidence" value="ECO:0007669"/>
    <property type="project" value="UniProtKB-KW"/>
</dbReference>
<dbReference type="OrthoDB" id="26740at2759"/>
<keyword evidence="3" id="KW-0812">Transmembrane</keyword>
<feature type="compositionally biased region" description="Polar residues" evidence="9">
    <location>
        <begin position="492"/>
        <end position="501"/>
    </location>
</feature>
<protein>
    <submittedName>
        <fullName evidence="11">Putative integral membrane protein conserved region-domain-containing protein</fullName>
    </submittedName>
</protein>
<feature type="compositionally biased region" description="Polar residues" evidence="9">
    <location>
        <begin position="572"/>
        <end position="588"/>
    </location>
</feature>
<dbReference type="PANTHER" id="PTHR13466">
    <property type="entry name" value="TEX2 PROTEIN-RELATED"/>
    <property type="match status" value="1"/>
</dbReference>
<evidence type="ECO:0000256" key="1">
    <source>
        <dbReference type="ARBA" id="ARBA00004586"/>
    </source>
</evidence>
<comment type="subcellular location">
    <subcellularLocation>
        <location evidence="1">Endoplasmic reticulum membrane</location>
    </subcellularLocation>
</comment>
<organism evidence="11 12">
    <name type="scientific">Lineolata rhizophorae</name>
    <dbReference type="NCBI Taxonomy" id="578093"/>
    <lineage>
        <taxon>Eukaryota</taxon>
        <taxon>Fungi</taxon>
        <taxon>Dikarya</taxon>
        <taxon>Ascomycota</taxon>
        <taxon>Pezizomycotina</taxon>
        <taxon>Dothideomycetes</taxon>
        <taxon>Dothideomycetes incertae sedis</taxon>
        <taxon>Lineolatales</taxon>
        <taxon>Lineolataceae</taxon>
        <taxon>Lineolata</taxon>
    </lineage>
</organism>
<dbReference type="PROSITE" id="PS51847">
    <property type="entry name" value="SMP"/>
    <property type="match status" value="1"/>
</dbReference>
<feature type="compositionally biased region" description="Polar residues" evidence="9">
    <location>
        <begin position="515"/>
        <end position="528"/>
    </location>
</feature>
<feature type="compositionally biased region" description="Basic and acidic residues" evidence="9">
    <location>
        <begin position="352"/>
        <end position="365"/>
    </location>
</feature>
<evidence type="ECO:0000256" key="3">
    <source>
        <dbReference type="ARBA" id="ARBA00022692"/>
    </source>
</evidence>
<dbReference type="CDD" id="cd21675">
    <property type="entry name" value="SMP_TEX2"/>
    <property type="match status" value="1"/>
</dbReference>
<dbReference type="InterPro" id="IPR058801">
    <property type="entry name" value="PDZD8_N"/>
</dbReference>
<sequence length="607" mass="66039">MLYDDSEQLEVRHVISLEYYNVDIYGGDLELPIPEGELWIKRNCIRLTRKHSLGDLVDKSATKPFFLFSDNCSEKEDFYHALLAQKARENDASNNGALDSRPDHPASDSQPDHMGPEPQPDHAPTPLSFVQADIIKLVQQLHASESTLETRWLNALLGRLFLSLYRTSEVETFVRGKITKKIARVNKPAFLRAVQIKKIAMGDSAPIVTNPKLKELRVDGDLTVEADVRYAGNFRLEIEAMARIELGARFKPREVNLVLAGILKKLEGHVLLRLKPPPSNRLWVSFEKMPAMDMAIEPIVSARQITWSIVHRAIENRIREVVADTVVLPNWDDIPFIDTALQRHRAGIWKDDAKVRPEPRSRESAAAEQGLVDEVFKAHERDEKGYEEEGMDGADDKSASASASASSPQGVDAGRQACMLAQQRQESPKPRSMRSNSFASAASPVVSISTETANATRTATAAAAGGRSARSQAGQALPHDVGAVAVIKDISARSSQPTSPLESPVGSPEGGGTPAPQSRRGSAPSWAQFTAGAGPGGPKGGEEDDRATADTPRGGITMDTLRGRMGTPTGPPRSSTAAEKRQSLNQGLTAAKKWGWNVLGRRGTGGR</sequence>
<feature type="compositionally biased region" description="Basic and acidic residues" evidence="9">
    <location>
        <begin position="374"/>
        <end position="384"/>
    </location>
</feature>
<keyword evidence="6" id="KW-0445">Lipid transport</keyword>
<evidence type="ECO:0000256" key="5">
    <source>
        <dbReference type="ARBA" id="ARBA00022989"/>
    </source>
</evidence>
<feature type="compositionally biased region" description="Low complexity" evidence="9">
    <location>
        <begin position="455"/>
        <end position="476"/>
    </location>
</feature>
<evidence type="ECO:0000256" key="2">
    <source>
        <dbReference type="ARBA" id="ARBA00022448"/>
    </source>
</evidence>
<dbReference type="Pfam" id="PF15413">
    <property type="entry name" value="PH_11"/>
    <property type="match status" value="1"/>
</dbReference>
<reference evidence="11" key="1">
    <citation type="journal article" date="2020" name="Stud. Mycol.">
        <title>101 Dothideomycetes genomes: a test case for predicting lifestyles and emergence of pathogens.</title>
        <authorList>
            <person name="Haridas S."/>
            <person name="Albert R."/>
            <person name="Binder M."/>
            <person name="Bloem J."/>
            <person name="Labutti K."/>
            <person name="Salamov A."/>
            <person name="Andreopoulos B."/>
            <person name="Baker S."/>
            <person name="Barry K."/>
            <person name="Bills G."/>
            <person name="Bluhm B."/>
            <person name="Cannon C."/>
            <person name="Castanera R."/>
            <person name="Culley D."/>
            <person name="Daum C."/>
            <person name="Ezra D."/>
            <person name="Gonzalez J."/>
            <person name="Henrissat B."/>
            <person name="Kuo A."/>
            <person name="Liang C."/>
            <person name="Lipzen A."/>
            <person name="Lutzoni F."/>
            <person name="Magnuson J."/>
            <person name="Mondo S."/>
            <person name="Nolan M."/>
            <person name="Ohm R."/>
            <person name="Pangilinan J."/>
            <person name="Park H.-J."/>
            <person name="Ramirez L."/>
            <person name="Alfaro M."/>
            <person name="Sun H."/>
            <person name="Tritt A."/>
            <person name="Yoshinaga Y."/>
            <person name="Zwiers L.-H."/>
            <person name="Turgeon B."/>
            <person name="Goodwin S."/>
            <person name="Spatafora J."/>
            <person name="Crous P."/>
            <person name="Grigoriev I."/>
        </authorList>
    </citation>
    <scope>NUCLEOTIDE SEQUENCE</scope>
    <source>
        <strain evidence="11">ATCC 16933</strain>
    </source>
</reference>
<feature type="region of interest" description="Disordered" evidence="9">
    <location>
        <begin position="90"/>
        <end position="125"/>
    </location>
</feature>
<dbReference type="GO" id="GO:0032865">
    <property type="term" value="C:ERMES complex"/>
    <property type="evidence" value="ECO:0007669"/>
    <property type="project" value="TreeGrafter"/>
</dbReference>
<dbReference type="GO" id="GO:0005789">
    <property type="term" value="C:endoplasmic reticulum membrane"/>
    <property type="evidence" value="ECO:0007669"/>
    <property type="project" value="UniProtKB-SubCell"/>
</dbReference>
<dbReference type="AlphaFoldDB" id="A0A6A6NNY3"/>
<name>A0A6A6NNY3_9PEZI</name>
<accession>A0A6A6NNY3</accession>
<evidence type="ECO:0000256" key="6">
    <source>
        <dbReference type="ARBA" id="ARBA00023055"/>
    </source>
</evidence>